<dbReference type="SUPFAM" id="SSF47781">
    <property type="entry name" value="RuvA domain 2-like"/>
    <property type="match status" value="1"/>
</dbReference>
<evidence type="ECO:0000313" key="1">
    <source>
        <dbReference type="EMBL" id="CAG8622699.1"/>
    </source>
</evidence>
<reference evidence="1" key="1">
    <citation type="submission" date="2021-06" db="EMBL/GenBank/DDBJ databases">
        <authorList>
            <person name="Kallberg Y."/>
            <person name="Tangrot J."/>
            <person name="Rosling A."/>
        </authorList>
    </citation>
    <scope>NUCLEOTIDE SEQUENCE</scope>
    <source>
        <strain evidence="1">UK204</strain>
    </source>
</reference>
<dbReference type="EMBL" id="CAJVPQ010003261">
    <property type="protein sequence ID" value="CAG8622699.1"/>
    <property type="molecule type" value="Genomic_DNA"/>
</dbReference>
<dbReference type="Proteomes" id="UP000789570">
    <property type="component" value="Unassembled WGS sequence"/>
</dbReference>
<comment type="caution">
    <text evidence="1">The sequence shown here is derived from an EMBL/GenBank/DDBJ whole genome shotgun (WGS) entry which is preliminary data.</text>
</comment>
<dbReference type="Gene3D" id="1.10.150.320">
    <property type="entry name" value="Photosystem II 12 kDa extrinsic protein"/>
    <property type="match status" value="1"/>
</dbReference>
<dbReference type="OrthoDB" id="5597935at2759"/>
<proteinExistence type="predicted"/>
<organism evidence="1 2">
    <name type="scientific">Funneliformis caledonium</name>
    <dbReference type="NCBI Taxonomy" id="1117310"/>
    <lineage>
        <taxon>Eukaryota</taxon>
        <taxon>Fungi</taxon>
        <taxon>Fungi incertae sedis</taxon>
        <taxon>Mucoromycota</taxon>
        <taxon>Glomeromycotina</taxon>
        <taxon>Glomeromycetes</taxon>
        <taxon>Glomerales</taxon>
        <taxon>Glomeraceae</taxon>
        <taxon>Funneliformis</taxon>
    </lineage>
</organism>
<gene>
    <name evidence="1" type="ORF">FCALED_LOCUS9638</name>
</gene>
<dbReference type="AlphaFoldDB" id="A0A9N9D0A0"/>
<protein>
    <submittedName>
        <fullName evidence="1">3401_t:CDS:1</fullName>
    </submittedName>
</protein>
<sequence>MNYFKFFDEYIKRVPEATPEQINEAFKISSKLSCIIDFQKTLQSDHISSGKLKVANSFPEGLPYKGPKPLLYGTGSKWVYQPDQHLHEMLRDVNFLNKNNDKSYIQMYLFLSGAGTGKSRNAEEFQKTALECLSDDTDSELKKRIQNAWVFKVSFENGDSMRQGVESSAYRAIGTRMLSQLLPDQHLDLIIANYKAPLPWEVIQLVANHEKRNLNDITIFLIIDGLQNIIRSIDDWNIRTSEFFKTITNIHDLALKDVFLIPLCTATVTGSVDNVLNITHRKRVFLPIASLNPPNVYKDGALTSVFQSDDYIIEILISDCGGHGRALEALQDILEKWDIKNTNINDFMNDLRIRLRDRYKPDQYIPGTQKYPSHIVQPGLLRYEFEDDSKAGYLTAPYVWVWILTESSDGCKDPVLRDWCFCDYEDHKSKKSPSSPASQLWQRFEHFVASFRSLKSRNINDKEMTTMSAIHTGAYLNGGELRFVNHHLDLEYATHHEDTNSDHYIGSRHIQCEDDRTVDVREGRYCIINGTSAPYGDAFLGLDIKSNDNPNEVHQYKKWTKKTLNGSNFIEEREKSSSSRDFFLLFTTTKVNNFKLPENSGLVDSSNWRKYFGAFAGREFAYANVGPLNINTADKRELQLVKGIDKKRADIIINKRKFRDLDDACAEIGISMSVLKRFKCE</sequence>
<dbReference type="InterPro" id="IPR010994">
    <property type="entry name" value="RuvA_2-like"/>
</dbReference>
<keyword evidence="2" id="KW-1185">Reference proteome</keyword>
<name>A0A9N9D0A0_9GLOM</name>
<accession>A0A9N9D0A0</accession>
<evidence type="ECO:0000313" key="2">
    <source>
        <dbReference type="Proteomes" id="UP000789570"/>
    </source>
</evidence>